<evidence type="ECO:0000256" key="12">
    <source>
        <dbReference type="ARBA" id="ARBA00023065"/>
    </source>
</evidence>
<keyword evidence="13 18" id="KW-0472">Membrane</keyword>
<keyword evidence="20" id="KW-1185">Reference proteome</keyword>
<dbReference type="GO" id="GO:0005890">
    <property type="term" value="C:sodium:potassium-exchanging ATPase complex"/>
    <property type="evidence" value="ECO:0007669"/>
    <property type="project" value="InterPro"/>
</dbReference>
<comment type="similarity">
    <text evidence="2 18">Belongs to the X(+)/potassium ATPases subunit beta family.</text>
</comment>
<organism evidence="19 20">
    <name type="scientific">Pyxicephalus adspersus</name>
    <name type="common">African bullfrog</name>
    <dbReference type="NCBI Taxonomy" id="30357"/>
    <lineage>
        <taxon>Eukaryota</taxon>
        <taxon>Metazoa</taxon>
        <taxon>Chordata</taxon>
        <taxon>Craniata</taxon>
        <taxon>Vertebrata</taxon>
        <taxon>Euteleostomi</taxon>
        <taxon>Amphibia</taxon>
        <taxon>Batrachia</taxon>
        <taxon>Anura</taxon>
        <taxon>Neobatrachia</taxon>
        <taxon>Ranoidea</taxon>
        <taxon>Pyxicephalidae</taxon>
        <taxon>Pyxicephalinae</taxon>
        <taxon>Pyxicephalus</taxon>
    </lineage>
</organism>
<protein>
    <recommendedName>
        <fullName evidence="18">Sodium/potassium-transporting ATPase subunit beta</fullName>
    </recommendedName>
</protein>
<evidence type="ECO:0000313" key="20">
    <source>
        <dbReference type="Proteomes" id="UP001181693"/>
    </source>
</evidence>
<comment type="subunit">
    <text evidence="17">The ATPase pump is composed of two subunits: alpha (catalytic) and beta (regulatory). Interacts with alpha subunit ATP12A; this interaction is required for the formation of a functionally active pump and targeting at the plasma membrane. Interacts (via N-terminus) with alpha subunit ATP4A (via the P-domain).</text>
</comment>
<comment type="subcellular location">
    <subcellularLocation>
        <location evidence="1">Apical cell membrane</location>
        <topology evidence="1">Single-pass type II membrane protein</topology>
    </subcellularLocation>
    <subcellularLocation>
        <location evidence="18">Membrane</location>
    </subcellularLocation>
</comment>
<keyword evidence="4" id="KW-1003">Cell membrane</keyword>
<evidence type="ECO:0000256" key="3">
    <source>
        <dbReference type="ARBA" id="ARBA00022448"/>
    </source>
</evidence>
<keyword evidence="3 18" id="KW-0813">Transport</keyword>
<dbReference type="Pfam" id="PF00287">
    <property type="entry name" value="Na_K-ATPase"/>
    <property type="match status" value="1"/>
</dbReference>
<keyword evidence="9" id="KW-0630">Potassium</keyword>
<dbReference type="GO" id="GO:0007155">
    <property type="term" value="P:cell adhesion"/>
    <property type="evidence" value="ECO:0007669"/>
    <property type="project" value="UniProtKB-KW"/>
</dbReference>
<evidence type="ECO:0000256" key="4">
    <source>
        <dbReference type="ARBA" id="ARBA00022475"/>
    </source>
</evidence>
<evidence type="ECO:0000256" key="10">
    <source>
        <dbReference type="ARBA" id="ARBA00022968"/>
    </source>
</evidence>
<dbReference type="FunFam" id="1.20.5.170:FF:000061">
    <property type="entry name" value="Sodium/potassium-transporting ATPase subunit beta"/>
    <property type="match status" value="1"/>
</dbReference>
<keyword evidence="11 18" id="KW-1133">Transmembrane helix</keyword>
<gene>
    <name evidence="19" type="ORF">GDO54_018551</name>
</gene>
<dbReference type="InterPro" id="IPR038702">
    <property type="entry name" value="Na/K_ATPase_sub_beta_sf"/>
</dbReference>
<feature type="transmembrane region" description="Helical" evidence="18">
    <location>
        <begin position="37"/>
        <end position="60"/>
    </location>
</feature>
<name>A0AAV2ZP81_PYXAD</name>
<evidence type="ECO:0000256" key="9">
    <source>
        <dbReference type="ARBA" id="ARBA00022958"/>
    </source>
</evidence>
<evidence type="ECO:0000256" key="16">
    <source>
        <dbReference type="ARBA" id="ARBA00046158"/>
    </source>
</evidence>
<evidence type="ECO:0000256" key="1">
    <source>
        <dbReference type="ARBA" id="ARBA00004655"/>
    </source>
</evidence>
<dbReference type="GO" id="GO:0036376">
    <property type="term" value="P:sodium ion export across plasma membrane"/>
    <property type="evidence" value="ECO:0007669"/>
    <property type="project" value="TreeGrafter"/>
</dbReference>
<keyword evidence="12 18" id="KW-0406">Ion transport</keyword>
<keyword evidence="14" id="KW-1015">Disulfide bond</keyword>
<dbReference type="PANTHER" id="PTHR11523:SF11">
    <property type="entry name" value="POTASSIUM-TRANSPORTING ATPASE SUBUNIT BETA"/>
    <property type="match status" value="1"/>
</dbReference>
<keyword evidence="10" id="KW-0735">Signal-anchor</keyword>
<keyword evidence="5" id="KW-0633">Potassium transport</keyword>
<keyword evidence="8" id="KW-0130">Cell adhesion</keyword>
<evidence type="ECO:0000256" key="18">
    <source>
        <dbReference type="RuleBase" id="RU362099"/>
    </source>
</evidence>
<dbReference type="GO" id="GO:0006883">
    <property type="term" value="P:intracellular sodium ion homeostasis"/>
    <property type="evidence" value="ECO:0007669"/>
    <property type="project" value="TreeGrafter"/>
</dbReference>
<comment type="function">
    <text evidence="16">The beta subunit of the gastric H(+)/K(+) ATPase pump which transports H(+) ions in exchange for K(+) ions across the apical membrane of parietal cells. Plays a structural and regulatory role in the assembly and membrane targeting of a functionally active pump. Within a transport cycle, the transfer of a H(+) ion across the membrane is coupled to ATP hydrolysis and is associated with a transient phosphorylation of the alpha subunit that shifts the pump conformation from inward-facing (E1) to outward-facing state (E2). Interacts with the phosphorylation domain of the alpha subunit and functions as a ratchet, stabilizing the lumenal-open E2 conformation and preventing the reverse reaction of the transport cycle.</text>
</comment>
<dbReference type="NCBIfam" id="TIGR01107">
    <property type="entry name" value="Na_K_ATPase_bet"/>
    <property type="match status" value="1"/>
</dbReference>
<reference evidence="19" key="1">
    <citation type="thesis" date="2020" institute="ProQuest LLC" country="789 East Eisenhower Parkway, Ann Arbor, MI, USA">
        <title>Comparative Genomics and Chromosome Evolution.</title>
        <authorList>
            <person name="Mudd A.B."/>
        </authorList>
    </citation>
    <scope>NUCLEOTIDE SEQUENCE</scope>
    <source>
        <strain evidence="19">1538</strain>
        <tissue evidence="19">Blood</tissue>
    </source>
</reference>
<evidence type="ECO:0000313" key="19">
    <source>
        <dbReference type="EMBL" id="DBA13582.1"/>
    </source>
</evidence>
<dbReference type="Proteomes" id="UP001181693">
    <property type="component" value="Unassembled WGS sequence"/>
</dbReference>
<evidence type="ECO:0000256" key="14">
    <source>
        <dbReference type="ARBA" id="ARBA00023157"/>
    </source>
</evidence>
<evidence type="ECO:0000256" key="15">
    <source>
        <dbReference type="ARBA" id="ARBA00023180"/>
    </source>
</evidence>
<dbReference type="InterPro" id="IPR000402">
    <property type="entry name" value="Na/K_ATPase_sub_beta"/>
</dbReference>
<dbReference type="PROSITE" id="PS00390">
    <property type="entry name" value="ATPASE_NA_K_BETA_1"/>
    <property type="match status" value="1"/>
</dbReference>
<keyword evidence="7" id="KW-0375">Hydrogen ion transport</keyword>
<dbReference type="AlphaFoldDB" id="A0AAV2ZP81"/>
<evidence type="ECO:0000256" key="17">
    <source>
        <dbReference type="ARBA" id="ARBA00047115"/>
    </source>
</evidence>
<evidence type="ECO:0000256" key="2">
    <source>
        <dbReference type="ARBA" id="ARBA00005876"/>
    </source>
</evidence>
<evidence type="ECO:0000256" key="13">
    <source>
        <dbReference type="ARBA" id="ARBA00023136"/>
    </source>
</evidence>
<dbReference type="GO" id="GO:0001671">
    <property type="term" value="F:ATPase activator activity"/>
    <property type="evidence" value="ECO:0007669"/>
    <property type="project" value="TreeGrafter"/>
</dbReference>
<dbReference type="GO" id="GO:0016324">
    <property type="term" value="C:apical plasma membrane"/>
    <property type="evidence" value="ECO:0007669"/>
    <property type="project" value="UniProtKB-SubCell"/>
</dbReference>
<dbReference type="EMBL" id="DYDO01000348">
    <property type="protein sequence ID" value="DBA13582.1"/>
    <property type="molecule type" value="Genomic_DNA"/>
</dbReference>
<evidence type="ECO:0000256" key="7">
    <source>
        <dbReference type="ARBA" id="ARBA00022781"/>
    </source>
</evidence>
<evidence type="ECO:0000256" key="5">
    <source>
        <dbReference type="ARBA" id="ARBA00022538"/>
    </source>
</evidence>
<dbReference type="GO" id="GO:1990573">
    <property type="term" value="P:potassium ion import across plasma membrane"/>
    <property type="evidence" value="ECO:0007669"/>
    <property type="project" value="TreeGrafter"/>
</dbReference>
<dbReference type="PANTHER" id="PTHR11523">
    <property type="entry name" value="SODIUM/POTASSIUM-DEPENDENT ATPASE BETA SUBUNIT"/>
    <property type="match status" value="1"/>
</dbReference>
<comment type="function">
    <text evidence="18">This is the non-catalytic component of the active enzyme, which catalyzes the hydrolysis of ATP coupled with the exchange of Na(+) and K(+) ions across the plasma membrane.</text>
</comment>
<comment type="caution">
    <text evidence="19">The sequence shown here is derived from an EMBL/GenBank/DDBJ whole genome shotgun (WGS) entry which is preliminary data.</text>
</comment>
<proteinExistence type="inferred from homology"/>
<dbReference type="Gene3D" id="2.60.40.1660">
    <property type="entry name" value="Na, k-atpase alpha subunit"/>
    <property type="match status" value="1"/>
</dbReference>
<evidence type="ECO:0000256" key="8">
    <source>
        <dbReference type="ARBA" id="ARBA00022889"/>
    </source>
</evidence>
<dbReference type="GO" id="GO:1902600">
    <property type="term" value="P:proton transmembrane transport"/>
    <property type="evidence" value="ECO:0007669"/>
    <property type="project" value="UniProtKB-KW"/>
</dbReference>
<keyword evidence="15" id="KW-0325">Glycoprotein</keyword>
<keyword evidence="6 18" id="KW-0812">Transmembrane</keyword>
<sequence>MATFNEKKTCSQRMENFGRFIWNSDTGEFMGRTPEKWVYISLYYVAFYIVMIGIFALSIYSLMATLSPYEPFYQDRLPSPGVTMRPDVYGDEKLELIYNVTDKKTYEPSVKMLIKFLEEYNTTTQQENNKNCTGVTDVARFLTGPGRTKYACQFLESELGDCAYNPDHEDPFGFQKGQPCIFIKINRVSFQILGYIQYTNMHSVFFLLDRRQFI</sequence>
<evidence type="ECO:0000256" key="11">
    <source>
        <dbReference type="ARBA" id="ARBA00022989"/>
    </source>
</evidence>
<evidence type="ECO:0000256" key="6">
    <source>
        <dbReference type="ARBA" id="ARBA00022692"/>
    </source>
</evidence>
<accession>A0AAV2ZP81</accession>
<dbReference type="GO" id="GO:0030007">
    <property type="term" value="P:intracellular potassium ion homeostasis"/>
    <property type="evidence" value="ECO:0007669"/>
    <property type="project" value="TreeGrafter"/>
</dbReference>